<dbReference type="InParanoid" id="L8FUE3"/>
<gene>
    <name evidence="1" type="ORF">GMDG_01448</name>
</gene>
<dbReference type="Proteomes" id="UP000011064">
    <property type="component" value="Unassembled WGS sequence"/>
</dbReference>
<protein>
    <submittedName>
        <fullName evidence="1">Uncharacterized protein</fullName>
    </submittedName>
</protein>
<dbReference type="AlphaFoldDB" id="L8FUE3"/>
<name>L8FUE3_PSED2</name>
<evidence type="ECO:0000313" key="1">
    <source>
        <dbReference type="EMBL" id="ELR04144.1"/>
    </source>
</evidence>
<evidence type="ECO:0000313" key="2">
    <source>
        <dbReference type="Proteomes" id="UP000011064"/>
    </source>
</evidence>
<dbReference type="HOGENOM" id="CLU_2039040_0_0_1"/>
<accession>L8FUE3</accession>
<sequence length="121" mass="13423">MVPRPPAPDRIGCAVFSYAAHDFHCPGYSLAFGLSTVTLDQAGSRSLRKTWGVTEFGSASRVENILVYTKAPLASRMWLSCACFTRAMPIQYLLFGFRRVLGERLSNLIQVLQGVRVRLAL</sequence>
<proteinExistence type="predicted"/>
<organism evidence="1 2">
    <name type="scientific">Pseudogymnoascus destructans (strain ATCC MYA-4855 / 20631-21)</name>
    <name type="common">Bat white-nose syndrome fungus</name>
    <name type="synonym">Geomyces destructans</name>
    <dbReference type="NCBI Taxonomy" id="658429"/>
    <lineage>
        <taxon>Eukaryota</taxon>
        <taxon>Fungi</taxon>
        <taxon>Dikarya</taxon>
        <taxon>Ascomycota</taxon>
        <taxon>Pezizomycotina</taxon>
        <taxon>Leotiomycetes</taxon>
        <taxon>Thelebolales</taxon>
        <taxon>Thelebolaceae</taxon>
        <taxon>Pseudogymnoascus</taxon>
    </lineage>
</organism>
<dbReference type="VEuPathDB" id="FungiDB:GMDG_01448"/>
<keyword evidence="2" id="KW-1185">Reference proteome</keyword>
<dbReference type="EMBL" id="GL573185">
    <property type="protein sequence ID" value="ELR04144.1"/>
    <property type="molecule type" value="Genomic_DNA"/>
</dbReference>
<reference evidence="2" key="1">
    <citation type="submission" date="2010-09" db="EMBL/GenBank/DDBJ databases">
        <title>The genome sequence of Geomyces destructans 20631-21.</title>
        <authorList>
            <consortium name="The Broad Institute Genome Sequencing Platform"/>
            <person name="Cuomo C.A."/>
            <person name="Blehert D.S."/>
            <person name="Lorch J.M."/>
            <person name="Young S.K."/>
            <person name="Zeng Q."/>
            <person name="Gargeya S."/>
            <person name="Fitzgerald M."/>
            <person name="Haas B."/>
            <person name="Abouelleil A."/>
            <person name="Alvarado L."/>
            <person name="Arachchi H.M."/>
            <person name="Berlin A."/>
            <person name="Brown A."/>
            <person name="Chapman S.B."/>
            <person name="Chen Z."/>
            <person name="Dunbar C."/>
            <person name="Freedman E."/>
            <person name="Gearin G."/>
            <person name="Gellesch M."/>
            <person name="Goldberg J."/>
            <person name="Griggs A."/>
            <person name="Gujja S."/>
            <person name="Heiman D."/>
            <person name="Howarth C."/>
            <person name="Larson L."/>
            <person name="Lui A."/>
            <person name="MacDonald P.J.P."/>
            <person name="Montmayeur A."/>
            <person name="Murphy C."/>
            <person name="Neiman D."/>
            <person name="Pearson M."/>
            <person name="Priest M."/>
            <person name="Roberts A."/>
            <person name="Saif S."/>
            <person name="Shea T."/>
            <person name="Shenoy N."/>
            <person name="Sisk P."/>
            <person name="Stolte C."/>
            <person name="Sykes S."/>
            <person name="Wortman J."/>
            <person name="Nusbaum C."/>
            <person name="Birren B."/>
        </authorList>
    </citation>
    <scope>NUCLEOTIDE SEQUENCE [LARGE SCALE GENOMIC DNA]</scope>
    <source>
        <strain evidence="2">ATCC MYA-4855 / 20631-21</strain>
    </source>
</reference>